<feature type="non-terminal residue" evidence="2">
    <location>
        <position position="1"/>
    </location>
</feature>
<dbReference type="EMBL" id="LSSK01000706">
    <property type="protein sequence ID" value="OMH82251.1"/>
    <property type="molecule type" value="Genomic_DNA"/>
</dbReference>
<name>A0A1R1PMQ0_ZANCU</name>
<keyword evidence="3" id="KW-1185">Reference proteome</keyword>
<gene>
    <name evidence="2" type="ORF">AX774_g4269</name>
</gene>
<feature type="compositionally biased region" description="Basic and acidic residues" evidence="1">
    <location>
        <begin position="19"/>
        <end position="30"/>
    </location>
</feature>
<organism evidence="2 3">
    <name type="scientific">Zancudomyces culisetae</name>
    <name type="common">Gut fungus</name>
    <name type="synonym">Smittium culisetae</name>
    <dbReference type="NCBI Taxonomy" id="1213189"/>
    <lineage>
        <taxon>Eukaryota</taxon>
        <taxon>Fungi</taxon>
        <taxon>Fungi incertae sedis</taxon>
        <taxon>Zoopagomycota</taxon>
        <taxon>Kickxellomycotina</taxon>
        <taxon>Harpellomycetes</taxon>
        <taxon>Harpellales</taxon>
        <taxon>Legeriomycetaceae</taxon>
        <taxon>Zancudomyces</taxon>
    </lineage>
</organism>
<comment type="caution">
    <text evidence="2">The sequence shown here is derived from an EMBL/GenBank/DDBJ whole genome shotgun (WGS) entry which is preliminary data.</text>
</comment>
<evidence type="ECO:0000313" key="2">
    <source>
        <dbReference type="EMBL" id="OMH82251.1"/>
    </source>
</evidence>
<dbReference type="AlphaFoldDB" id="A0A1R1PMQ0"/>
<evidence type="ECO:0000256" key="1">
    <source>
        <dbReference type="SAM" id="MobiDB-lite"/>
    </source>
</evidence>
<accession>A0A1R1PMQ0</accession>
<feature type="region of interest" description="Disordered" evidence="1">
    <location>
        <begin position="1"/>
        <end position="124"/>
    </location>
</feature>
<dbReference type="Proteomes" id="UP000188320">
    <property type="component" value="Unassembled WGS sequence"/>
</dbReference>
<proteinExistence type="predicted"/>
<reference evidence="3" key="1">
    <citation type="submission" date="2017-01" db="EMBL/GenBank/DDBJ databases">
        <authorList>
            <person name="Wang Y."/>
            <person name="White M."/>
            <person name="Kvist S."/>
            <person name="Moncalvo J.-M."/>
        </authorList>
    </citation>
    <scope>NUCLEOTIDE SEQUENCE [LARGE SCALE GENOMIC DNA]</scope>
    <source>
        <strain evidence="3">COL-18-3</strain>
    </source>
</reference>
<sequence>PYDGPRQRPPADPRAYPAPRKDDYYRDRRYPGPGNPPRSPVHQRSYDSAHPPYEYRDRPRYDRTFDRDDQRFRARPGPPFPGHNSRGRPMDIDRSPPHPPPSSSHPPHPYMRPNNSERSPPRRY</sequence>
<protein>
    <submittedName>
        <fullName evidence="2">Uncharacterized protein</fullName>
    </submittedName>
</protein>
<feature type="compositionally biased region" description="Basic and acidic residues" evidence="1">
    <location>
        <begin position="1"/>
        <end position="11"/>
    </location>
</feature>
<feature type="compositionally biased region" description="Basic and acidic residues" evidence="1">
    <location>
        <begin position="53"/>
        <end position="72"/>
    </location>
</feature>
<feature type="compositionally biased region" description="Pro residues" evidence="1">
    <location>
        <begin position="97"/>
        <end position="110"/>
    </location>
</feature>
<evidence type="ECO:0000313" key="3">
    <source>
        <dbReference type="Proteomes" id="UP000188320"/>
    </source>
</evidence>